<dbReference type="InterPro" id="IPR009089">
    <property type="entry name" value="XRCC4_N_sf"/>
</dbReference>
<feature type="compositionally biased region" description="Polar residues" evidence="8">
    <location>
        <begin position="247"/>
        <end position="259"/>
    </location>
</feature>
<evidence type="ECO:0000256" key="2">
    <source>
        <dbReference type="ARBA" id="ARBA00022763"/>
    </source>
</evidence>
<organism evidence="12 13">
    <name type="scientific">Podarcis muralis</name>
    <name type="common">Wall lizard</name>
    <name type="synonym">Lacerta muralis</name>
    <dbReference type="NCBI Taxonomy" id="64176"/>
    <lineage>
        <taxon>Eukaryota</taxon>
        <taxon>Metazoa</taxon>
        <taxon>Chordata</taxon>
        <taxon>Craniata</taxon>
        <taxon>Vertebrata</taxon>
        <taxon>Euteleostomi</taxon>
        <taxon>Lepidosauria</taxon>
        <taxon>Squamata</taxon>
        <taxon>Bifurcata</taxon>
        <taxon>Unidentata</taxon>
        <taxon>Episquamata</taxon>
        <taxon>Laterata</taxon>
        <taxon>Lacertibaenia</taxon>
        <taxon>Lacertidae</taxon>
        <taxon>Podarcis</taxon>
    </lineage>
</organism>
<dbReference type="GO" id="GO:0006303">
    <property type="term" value="P:double-strand break repair via nonhomologous end joining"/>
    <property type="evidence" value="ECO:0007669"/>
    <property type="project" value="Ensembl"/>
</dbReference>
<feature type="domain" description="XRCC4 C-terminal" evidence="11">
    <location>
        <begin position="263"/>
        <end position="369"/>
    </location>
</feature>
<feature type="region of interest" description="Disordered" evidence="8">
    <location>
        <begin position="245"/>
        <end position="371"/>
    </location>
</feature>
<dbReference type="InterPro" id="IPR053961">
    <property type="entry name" value="XRCC4_N"/>
</dbReference>
<dbReference type="GO" id="GO:0019899">
    <property type="term" value="F:enzyme binding"/>
    <property type="evidence" value="ECO:0007669"/>
    <property type="project" value="Ensembl"/>
</dbReference>
<proteinExistence type="inferred from homology"/>
<feature type="domain" description="XRCC4 coiled-coil" evidence="10">
    <location>
        <begin position="138"/>
        <end position="181"/>
    </location>
</feature>
<dbReference type="SUPFAM" id="SSF50809">
    <property type="entry name" value="XRCC4, N-terminal domain"/>
    <property type="match status" value="1"/>
</dbReference>
<reference evidence="12 13" key="1">
    <citation type="journal article" date="2019" name="Proc. Natl. Acad. Sci. U.S.A.">
        <title>Regulatory changes in pterin and carotenoid genes underlie balanced color polymorphisms in the wall lizard.</title>
        <authorList>
            <person name="Andrade P."/>
            <person name="Pinho C."/>
            <person name="Perez I de Lanuza G."/>
            <person name="Afonso S."/>
            <person name="Brejcha J."/>
            <person name="Rubin C.J."/>
            <person name="Wallerman O."/>
            <person name="Pereira P."/>
            <person name="Sabatino S.J."/>
            <person name="Bellati A."/>
            <person name="Pellitteri-Rosa D."/>
            <person name="Bosakova Z."/>
            <person name="Bunikis I."/>
            <person name="Carretero M.A."/>
            <person name="Feiner N."/>
            <person name="Marsik P."/>
            <person name="Pauperio F."/>
            <person name="Salvi D."/>
            <person name="Soler L."/>
            <person name="While G.M."/>
            <person name="Uller T."/>
            <person name="Font E."/>
            <person name="Andersson L."/>
            <person name="Carneiro M."/>
        </authorList>
    </citation>
    <scope>NUCLEOTIDE SEQUENCE</scope>
</reference>
<dbReference type="GO" id="GO:0042802">
    <property type="term" value="F:identical protein binding"/>
    <property type="evidence" value="ECO:0007669"/>
    <property type="project" value="Ensembl"/>
</dbReference>
<dbReference type="GO" id="GO:0010165">
    <property type="term" value="P:response to X-ray"/>
    <property type="evidence" value="ECO:0007669"/>
    <property type="project" value="Ensembl"/>
</dbReference>
<dbReference type="AlphaFoldDB" id="A0A670J3X1"/>
<dbReference type="GO" id="GO:0003677">
    <property type="term" value="F:DNA binding"/>
    <property type="evidence" value="ECO:0007669"/>
    <property type="project" value="InterPro"/>
</dbReference>
<feature type="coiled-coil region" evidence="7">
    <location>
        <begin position="154"/>
        <end position="181"/>
    </location>
</feature>
<dbReference type="GeneTree" id="ENSGT00390000017079"/>
<keyword evidence="2" id="KW-0227">DNA damage</keyword>
<dbReference type="SUPFAM" id="SSF58022">
    <property type="entry name" value="XRCC4, C-terminal oligomerization domain"/>
    <property type="match status" value="1"/>
</dbReference>
<dbReference type="Gene3D" id="1.20.5.370">
    <property type="match status" value="2"/>
</dbReference>
<keyword evidence="3" id="KW-0233">DNA recombination</keyword>
<comment type="similarity">
    <text evidence="6">Belongs to the XRCC4-XLF family. XRCC4 subfamily.</text>
</comment>
<dbReference type="GO" id="GO:1990166">
    <property type="term" value="P:protein localization to site of double-strand break"/>
    <property type="evidence" value="ECO:0007669"/>
    <property type="project" value="Ensembl"/>
</dbReference>
<evidence type="ECO:0000256" key="4">
    <source>
        <dbReference type="ARBA" id="ARBA00023204"/>
    </source>
</evidence>
<dbReference type="GO" id="GO:0070975">
    <property type="term" value="F:FHA domain binding"/>
    <property type="evidence" value="ECO:0007669"/>
    <property type="project" value="Ensembl"/>
</dbReference>
<evidence type="ECO:0000256" key="6">
    <source>
        <dbReference type="ARBA" id="ARBA00025728"/>
    </source>
</evidence>
<dbReference type="GO" id="GO:0005958">
    <property type="term" value="C:DNA-dependent protein kinase-DNA ligase 4 complex"/>
    <property type="evidence" value="ECO:0007669"/>
    <property type="project" value="Ensembl"/>
</dbReference>
<evidence type="ECO:0000256" key="7">
    <source>
        <dbReference type="SAM" id="Coils"/>
    </source>
</evidence>
<dbReference type="Pfam" id="PF06632">
    <property type="entry name" value="XRCC4"/>
    <property type="match status" value="1"/>
</dbReference>
<dbReference type="GO" id="GO:0033152">
    <property type="term" value="P:immunoglobulin V(D)J recombination"/>
    <property type="evidence" value="ECO:0007669"/>
    <property type="project" value="TreeGrafter"/>
</dbReference>
<evidence type="ECO:0000256" key="1">
    <source>
        <dbReference type="ARBA" id="ARBA00004123"/>
    </source>
</evidence>
<evidence type="ECO:0000259" key="11">
    <source>
        <dbReference type="Pfam" id="PF21925"/>
    </source>
</evidence>
<evidence type="ECO:0000256" key="8">
    <source>
        <dbReference type="SAM" id="MobiDB-lite"/>
    </source>
</evidence>
<evidence type="ECO:0000259" key="10">
    <source>
        <dbReference type="Pfam" id="PF21924"/>
    </source>
</evidence>
<dbReference type="InterPro" id="IPR014751">
    <property type="entry name" value="XRCC4-like_C"/>
</dbReference>
<dbReference type="Gene3D" id="2.170.210.10">
    <property type="entry name" value="DNA double-strand break repair and VJ recombination XRCC4, N-terminal"/>
    <property type="match status" value="1"/>
</dbReference>
<dbReference type="GO" id="GO:0006284">
    <property type="term" value="P:base-excision repair"/>
    <property type="evidence" value="ECO:0007669"/>
    <property type="project" value="Ensembl"/>
</dbReference>
<evidence type="ECO:0000313" key="13">
    <source>
        <dbReference type="Proteomes" id="UP000472272"/>
    </source>
</evidence>
<protein>
    <submittedName>
        <fullName evidence="12">X-ray repair cross complementing 4</fullName>
    </submittedName>
</protein>
<gene>
    <name evidence="12" type="primary">XRCC4</name>
</gene>
<keyword evidence="7" id="KW-0175">Coiled coil</keyword>
<dbReference type="InterPro" id="IPR053962">
    <property type="entry name" value="XRCC4_CC"/>
</dbReference>
<name>A0A670J3X1_PODMU</name>
<dbReference type="InterPro" id="IPR010585">
    <property type="entry name" value="DNA_repair_prot_XRCC4"/>
</dbReference>
<dbReference type="Ensembl" id="ENSPMRT00000020394.1">
    <property type="protein sequence ID" value="ENSPMRP00000019208.1"/>
    <property type="gene ID" value="ENSPMRG00000012553.1"/>
</dbReference>
<dbReference type="Pfam" id="PF21924">
    <property type="entry name" value="XRCC4_CC"/>
    <property type="match status" value="2"/>
</dbReference>
<evidence type="ECO:0000313" key="12">
    <source>
        <dbReference type="Ensembl" id="ENSPMRP00000019208.1"/>
    </source>
</evidence>
<dbReference type="CDD" id="cd22283">
    <property type="entry name" value="HD_XRCC4_N"/>
    <property type="match status" value="1"/>
</dbReference>
<dbReference type="PANTHER" id="PTHR28559:SF1">
    <property type="entry name" value="DNA REPAIR PROTEIN XRCC4"/>
    <property type="match status" value="1"/>
</dbReference>
<feature type="domain" description="XRCC4 coiled-coil" evidence="10">
    <location>
        <begin position="202"/>
        <end position="234"/>
    </location>
</feature>
<dbReference type="OMA" id="FIKGTWF"/>
<sequence>MCIVVLSFGRAFWRTMEKKVVRICPVSDPGTTYFLQIVWQKDLGAGFDVVLSDGLSAWTGKVPEEDISKEAADMEMEREKYIGELKKVLLFEGGLADKYNFDISKGGVDGECLNFSYEKNLKDVSFRLGSLMLQKVSGPAEVISELISYCLDCIKGLHSKNEHLQKENERLQSDLDDVQEQSWFLHLGKLGRLLSCLMLLILQKCVEAKEELEMELYKRFILVLNEKKAKIRNLQKSLKEAEEAVLETTQARDTMSTSESKVETEDYDGSTDDESENSTQPSTSAAVAKPRRDSLLGSPDIIDVAPSRKRRQRARNVPRAEPKVALYESQTAAKKRADSPPKSSDKQLSSKEMPSESEKNTGDPEDLFDDI</sequence>
<keyword evidence="4" id="KW-0234">DNA repair</keyword>
<dbReference type="InterPro" id="IPR053963">
    <property type="entry name" value="XRCC4_C"/>
</dbReference>
<keyword evidence="5" id="KW-0539">Nucleus</keyword>
<dbReference type="Proteomes" id="UP000472272">
    <property type="component" value="Chromosome 11"/>
</dbReference>
<evidence type="ECO:0000256" key="5">
    <source>
        <dbReference type="ARBA" id="ARBA00023242"/>
    </source>
</evidence>
<feature type="domain" description="XRCC4 N-terminal" evidence="9">
    <location>
        <begin position="32"/>
        <end position="133"/>
    </location>
</feature>
<evidence type="ECO:0000256" key="3">
    <source>
        <dbReference type="ARBA" id="ARBA00023172"/>
    </source>
</evidence>
<dbReference type="FunFam" id="2.170.210.10:FF:000002">
    <property type="entry name" value="DNA repair protein XRCC4"/>
    <property type="match status" value="1"/>
</dbReference>
<keyword evidence="13" id="KW-1185">Reference proteome</keyword>
<feature type="compositionally biased region" description="Basic and acidic residues" evidence="8">
    <location>
        <begin position="335"/>
        <end position="362"/>
    </location>
</feature>
<evidence type="ECO:0000259" key="9">
    <source>
        <dbReference type="Pfam" id="PF06632"/>
    </source>
</evidence>
<dbReference type="GO" id="GO:0035861">
    <property type="term" value="C:site of double-strand break"/>
    <property type="evidence" value="ECO:0007669"/>
    <property type="project" value="Ensembl"/>
</dbReference>
<dbReference type="Pfam" id="PF21925">
    <property type="entry name" value="XRCC4_C"/>
    <property type="match status" value="1"/>
</dbReference>
<dbReference type="GO" id="GO:0005829">
    <property type="term" value="C:cytosol"/>
    <property type="evidence" value="ECO:0007669"/>
    <property type="project" value="Ensembl"/>
</dbReference>
<feature type="compositionally biased region" description="Acidic residues" evidence="8">
    <location>
        <begin position="265"/>
        <end position="276"/>
    </location>
</feature>
<reference evidence="12" key="3">
    <citation type="submission" date="2025-09" db="UniProtKB">
        <authorList>
            <consortium name="Ensembl"/>
        </authorList>
    </citation>
    <scope>IDENTIFICATION</scope>
</reference>
<reference evidence="12" key="2">
    <citation type="submission" date="2025-08" db="UniProtKB">
        <authorList>
            <consortium name="Ensembl"/>
        </authorList>
    </citation>
    <scope>IDENTIFICATION</scope>
</reference>
<dbReference type="InterPro" id="IPR038051">
    <property type="entry name" value="XRCC4-like_N_sf"/>
</dbReference>
<dbReference type="PANTHER" id="PTHR28559">
    <property type="entry name" value="DNA REPAIR PROTEIN XRCC4"/>
    <property type="match status" value="1"/>
</dbReference>
<accession>A0A670J3X1</accession>
<dbReference type="GO" id="GO:0032807">
    <property type="term" value="C:DNA ligase IV complex"/>
    <property type="evidence" value="ECO:0007669"/>
    <property type="project" value="Ensembl"/>
</dbReference>
<feature type="compositionally biased region" description="Basic residues" evidence="8">
    <location>
        <begin position="307"/>
        <end position="316"/>
    </location>
</feature>
<comment type="subcellular location">
    <subcellularLocation>
        <location evidence="1">Nucleus</location>
    </subcellularLocation>
</comment>
<dbReference type="GO" id="GO:0005654">
    <property type="term" value="C:nucleoplasm"/>
    <property type="evidence" value="ECO:0007669"/>
    <property type="project" value="Ensembl"/>
</dbReference>